<protein>
    <recommendedName>
        <fullName evidence="3">Beta-lactamase</fullName>
    </recommendedName>
</protein>
<dbReference type="InterPro" id="IPR006597">
    <property type="entry name" value="Sel1-like"/>
</dbReference>
<dbReference type="Gene3D" id="1.25.40.10">
    <property type="entry name" value="Tetratricopeptide repeat domain"/>
    <property type="match status" value="1"/>
</dbReference>
<dbReference type="SMART" id="SM00671">
    <property type="entry name" value="SEL1"/>
    <property type="match status" value="1"/>
</dbReference>
<dbReference type="Pfam" id="PF08238">
    <property type="entry name" value="Sel1"/>
    <property type="match status" value="1"/>
</dbReference>
<sequence length="82" mass="9042">MKAQQNSVFHTESDTATGWAADLRNSCAHNNLGLCSGMARGVDRDFEEAFKYYKKAAGCYDKGTGVEMECTELPKKDADRLS</sequence>
<evidence type="ECO:0000313" key="2">
    <source>
        <dbReference type="Proteomes" id="UP001470230"/>
    </source>
</evidence>
<accession>A0ABR2H9E2</accession>
<evidence type="ECO:0008006" key="3">
    <source>
        <dbReference type="Google" id="ProtNLM"/>
    </source>
</evidence>
<gene>
    <name evidence="1" type="ORF">M9Y10_025685</name>
</gene>
<evidence type="ECO:0000313" key="1">
    <source>
        <dbReference type="EMBL" id="KAK8842819.1"/>
    </source>
</evidence>
<dbReference type="InterPro" id="IPR011990">
    <property type="entry name" value="TPR-like_helical_dom_sf"/>
</dbReference>
<dbReference type="Proteomes" id="UP001470230">
    <property type="component" value="Unassembled WGS sequence"/>
</dbReference>
<dbReference type="SUPFAM" id="SSF81901">
    <property type="entry name" value="HCP-like"/>
    <property type="match status" value="1"/>
</dbReference>
<name>A0ABR2H9E2_9EUKA</name>
<keyword evidence="2" id="KW-1185">Reference proteome</keyword>
<proteinExistence type="predicted"/>
<organism evidence="1 2">
    <name type="scientific">Tritrichomonas musculus</name>
    <dbReference type="NCBI Taxonomy" id="1915356"/>
    <lineage>
        <taxon>Eukaryota</taxon>
        <taxon>Metamonada</taxon>
        <taxon>Parabasalia</taxon>
        <taxon>Tritrichomonadida</taxon>
        <taxon>Tritrichomonadidae</taxon>
        <taxon>Tritrichomonas</taxon>
    </lineage>
</organism>
<comment type="caution">
    <text evidence="1">The sequence shown here is derived from an EMBL/GenBank/DDBJ whole genome shotgun (WGS) entry which is preliminary data.</text>
</comment>
<dbReference type="EMBL" id="JAPFFF010000037">
    <property type="protein sequence ID" value="KAK8842819.1"/>
    <property type="molecule type" value="Genomic_DNA"/>
</dbReference>
<reference evidence="1 2" key="1">
    <citation type="submission" date="2024-04" db="EMBL/GenBank/DDBJ databases">
        <title>Tritrichomonas musculus Genome.</title>
        <authorList>
            <person name="Alves-Ferreira E."/>
            <person name="Grigg M."/>
            <person name="Lorenzi H."/>
            <person name="Galac M."/>
        </authorList>
    </citation>
    <scope>NUCLEOTIDE SEQUENCE [LARGE SCALE GENOMIC DNA]</scope>
    <source>
        <strain evidence="1 2">EAF2021</strain>
    </source>
</reference>